<reference evidence="1" key="1">
    <citation type="journal article" date="2014" name="Front. Microbiol.">
        <title>High frequency of phylogenetically diverse reductive dehalogenase-homologous genes in deep subseafloor sedimentary metagenomes.</title>
        <authorList>
            <person name="Kawai M."/>
            <person name="Futagami T."/>
            <person name="Toyoda A."/>
            <person name="Takaki Y."/>
            <person name="Nishi S."/>
            <person name="Hori S."/>
            <person name="Arai W."/>
            <person name="Tsubouchi T."/>
            <person name="Morono Y."/>
            <person name="Uchiyama I."/>
            <person name="Ito T."/>
            <person name="Fujiyama A."/>
            <person name="Inagaki F."/>
            <person name="Takami H."/>
        </authorList>
    </citation>
    <scope>NUCLEOTIDE SEQUENCE</scope>
    <source>
        <strain evidence="1">Expedition CK06-06</strain>
    </source>
</reference>
<accession>X1D9S2</accession>
<proteinExistence type="predicted"/>
<name>X1D9S2_9ZZZZ</name>
<dbReference type="EMBL" id="BART01026132">
    <property type="protein sequence ID" value="GAG93181.1"/>
    <property type="molecule type" value="Genomic_DNA"/>
</dbReference>
<sequence>MDNNLLSNPYIEKILIELIEAKVKASYCLSGVDAALVTREIAKLMFKANFRDVHISFDRADEEEACERAIRYFEEAGYQRKKIGVFVLYNFEDSFEDVEKRRVLIKNWGVHIIK</sequence>
<gene>
    <name evidence="1" type="ORF">S01H4_46706</name>
</gene>
<evidence type="ECO:0000313" key="1">
    <source>
        <dbReference type="EMBL" id="GAG93181.1"/>
    </source>
</evidence>
<comment type="caution">
    <text evidence="1">The sequence shown here is derived from an EMBL/GenBank/DDBJ whole genome shotgun (WGS) entry which is preliminary data.</text>
</comment>
<evidence type="ECO:0008006" key="2">
    <source>
        <dbReference type="Google" id="ProtNLM"/>
    </source>
</evidence>
<feature type="non-terminal residue" evidence="1">
    <location>
        <position position="114"/>
    </location>
</feature>
<protein>
    <recommendedName>
        <fullName evidence="2">Phosphoadenosine phosphosulphate reductase domain-containing protein</fullName>
    </recommendedName>
</protein>
<organism evidence="1">
    <name type="scientific">marine sediment metagenome</name>
    <dbReference type="NCBI Taxonomy" id="412755"/>
    <lineage>
        <taxon>unclassified sequences</taxon>
        <taxon>metagenomes</taxon>
        <taxon>ecological metagenomes</taxon>
    </lineage>
</organism>
<dbReference type="AlphaFoldDB" id="X1D9S2"/>